<reference evidence="4 5" key="1">
    <citation type="journal article" date="2015" name="Antonie Van Leeuwenhoek">
        <title>Prauserella endophytica sp. nov., an endophytic actinobacterium isolated from Tamarix taklamakanensis.</title>
        <authorList>
            <person name="Liu J.M."/>
            <person name="Habden X."/>
            <person name="Guo L."/>
            <person name="Tuo L."/>
            <person name="Jiang Z.K."/>
            <person name="Liu S.W."/>
            <person name="Liu X.F."/>
            <person name="Chen L."/>
            <person name="Li R.F."/>
            <person name="Zhang Y.Q."/>
            <person name="Sun C.H."/>
        </authorList>
    </citation>
    <scope>NUCLEOTIDE SEQUENCE [LARGE SCALE GENOMIC DNA]</scope>
    <source>
        <strain evidence="4 5">CGMCC 4.7182</strain>
    </source>
</reference>
<name>A0ABY2RV71_9PSEU</name>
<organism evidence="4 5">
    <name type="scientific">Prauserella endophytica</name>
    <dbReference type="NCBI Taxonomy" id="1592324"/>
    <lineage>
        <taxon>Bacteria</taxon>
        <taxon>Bacillati</taxon>
        <taxon>Actinomycetota</taxon>
        <taxon>Actinomycetes</taxon>
        <taxon>Pseudonocardiales</taxon>
        <taxon>Pseudonocardiaceae</taxon>
        <taxon>Prauserella</taxon>
        <taxon>Prauserella coralliicola group</taxon>
    </lineage>
</organism>
<dbReference type="CDD" id="cd00827">
    <property type="entry name" value="init_cond_enzymes"/>
    <property type="match status" value="1"/>
</dbReference>
<dbReference type="EMBL" id="SWMS01000036">
    <property type="protein sequence ID" value="TKG60517.1"/>
    <property type="molecule type" value="Genomic_DNA"/>
</dbReference>
<keyword evidence="1" id="KW-0808">Transferase</keyword>
<keyword evidence="5" id="KW-1185">Reference proteome</keyword>
<dbReference type="SUPFAM" id="SSF53901">
    <property type="entry name" value="Thiolase-like"/>
    <property type="match status" value="1"/>
</dbReference>
<comment type="caution">
    <text evidence="4">The sequence shown here is derived from an EMBL/GenBank/DDBJ whole genome shotgun (WGS) entry which is preliminary data.</text>
</comment>
<evidence type="ECO:0000259" key="3">
    <source>
        <dbReference type="Pfam" id="PF08541"/>
    </source>
</evidence>
<dbReference type="PANTHER" id="PTHR34069">
    <property type="entry name" value="3-OXOACYL-[ACYL-CARRIER-PROTEIN] SYNTHASE 3"/>
    <property type="match status" value="1"/>
</dbReference>
<accession>A0ABY2RV71</accession>
<evidence type="ECO:0000256" key="1">
    <source>
        <dbReference type="ARBA" id="ARBA00022679"/>
    </source>
</evidence>
<evidence type="ECO:0000313" key="4">
    <source>
        <dbReference type="EMBL" id="TKG60517.1"/>
    </source>
</evidence>
<dbReference type="InterPro" id="IPR016039">
    <property type="entry name" value="Thiolase-like"/>
</dbReference>
<protein>
    <submittedName>
        <fullName evidence="4">Secondary metabolite biosynthesis protein</fullName>
    </submittedName>
</protein>
<keyword evidence="2" id="KW-0012">Acyltransferase</keyword>
<dbReference type="InterPro" id="IPR013747">
    <property type="entry name" value="ACP_syn_III_C"/>
</dbReference>
<sequence>MPPHGRERAEEQHMQWDDIYVAGLGAYLPPAASAEDAIAAGEYDAEELEANGITSVLVEPKLAAPEMAVLAARDAITHSAVDVGDIRLVFHSSLWYQGVDMWPAASYVARFAVGDSVVAFDVQQQCNAAVGAMDLAASRLLFERGRGMAGGAALLTTGDRFAMPGVDRWRTERGLPYGDGGTAMLLSTESGFARLLSTYTVSDNGLEQVLRGEKFHDTYQPGPLDITSRIAYHFANNGGMRASTVRLAEAVKASVAGALAEAKTEFGDLGGVVIPAAGRAKLDWQLSQLVGIHEEQTSWTFARTHGHLGAGDQFAGLRHLLLEGVVKPGDRVLMVGGGAGLTATSAVFEILGGMPAATERTWPR</sequence>
<dbReference type="Proteomes" id="UP000309992">
    <property type="component" value="Unassembled WGS sequence"/>
</dbReference>
<evidence type="ECO:0000313" key="5">
    <source>
        <dbReference type="Proteomes" id="UP000309992"/>
    </source>
</evidence>
<gene>
    <name evidence="4" type="ORF">FCN18_35235</name>
</gene>
<dbReference type="Pfam" id="PF08541">
    <property type="entry name" value="ACP_syn_III_C"/>
    <property type="match status" value="1"/>
</dbReference>
<proteinExistence type="predicted"/>
<feature type="domain" description="Beta-ketoacyl-[acyl-carrier-protein] synthase III C-terminal" evidence="3">
    <location>
        <begin position="259"/>
        <end position="350"/>
    </location>
</feature>
<dbReference type="PANTHER" id="PTHR34069:SF2">
    <property type="entry name" value="BETA-KETOACYL-[ACYL-CARRIER-PROTEIN] SYNTHASE III"/>
    <property type="match status" value="1"/>
</dbReference>
<dbReference type="Gene3D" id="3.40.47.10">
    <property type="match status" value="2"/>
</dbReference>
<evidence type="ECO:0000256" key="2">
    <source>
        <dbReference type="ARBA" id="ARBA00023315"/>
    </source>
</evidence>